<reference evidence="1 2" key="1">
    <citation type="journal article" date="2016" name="Sci. Rep.">
        <title>The Dendrobium catenatum Lindl. genome sequence provides insights into polysaccharide synthase, floral development and adaptive evolution.</title>
        <authorList>
            <person name="Zhang G.Q."/>
            <person name="Xu Q."/>
            <person name="Bian C."/>
            <person name="Tsai W.C."/>
            <person name="Yeh C.M."/>
            <person name="Liu K.W."/>
            <person name="Yoshida K."/>
            <person name="Zhang L.S."/>
            <person name="Chang S.B."/>
            <person name="Chen F."/>
            <person name="Shi Y."/>
            <person name="Su Y.Y."/>
            <person name="Zhang Y.Q."/>
            <person name="Chen L.J."/>
            <person name="Yin Y."/>
            <person name="Lin M."/>
            <person name="Huang H."/>
            <person name="Deng H."/>
            <person name="Wang Z.W."/>
            <person name="Zhu S.L."/>
            <person name="Zhao X."/>
            <person name="Deng C."/>
            <person name="Niu S.C."/>
            <person name="Huang J."/>
            <person name="Wang M."/>
            <person name="Liu G.H."/>
            <person name="Yang H.J."/>
            <person name="Xiao X.J."/>
            <person name="Hsiao Y.Y."/>
            <person name="Wu W.L."/>
            <person name="Chen Y.Y."/>
            <person name="Mitsuda N."/>
            <person name="Ohme-Takagi M."/>
            <person name="Luo Y.B."/>
            <person name="Van de Peer Y."/>
            <person name="Liu Z.J."/>
        </authorList>
    </citation>
    <scope>NUCLEOTIDE SEQUENCE [LARGE SCALE GENOMIC DNA]</scope>
    <source>
        <tissue evidence="1">The whole plant</tissue>
    </source>
</reference>
<dbReference type="AlphaFoldDB" id="A0A2I0X471"/>
<evidence type="ECO:0000313" key="2">
    <source>
        <dbReference type="Proteomes" id="UP000233837"/>
    </source>
</evidence>
<proteinExistence type="predicted"/>
<keyword evidence="2" id="KW-1185">Reference proteome</keyword>
<organism evidence="1 2">
    <name type="scientific">Dendrobium catenatum</name>
    <dbReference type="NCBI Taxonomy" id="906689"/>
    <lineage>
        <taxon>Eukaryota</taxon>
        <taxon>Viridiplantae</taxon>
        <taxon>Streptophyta</taxon>
        <taxon>Embryophyta</taxon>
        <taxon>Tracheophyta</taxon>
        <taxon>Spermatophyta</taxon>
        <taxon>Magnoliopsida</taxon>
        <taxon>Liliopsida</taxon>
        <taxon>Asparagales</taxon>
        <taxon>Orchidaceae</taxon>
        <taxon>Epidendroideae</taxon>
        <taxon>Malaxideae</taxon>
        <taxon>Dendrobiinae</taxon>
        <taxon>Dendrobium</taxon>
    </lineage>
</organism>
<reference evidence="1 2" key="2">
    <citation type="journal article" date="2017" name="Nature">
        <title>The Apostasia genome and the evolution of orchids.</title>
        <authorList>
            <person name="Zhang G.Q."/>
            <person name="Liu K.W."/>
            <person name="Li Z."/>
            <person name="Lohaus R."/>
            <person name="Hsiao Y.Y."/>
            <person name="Niu S.C."/>
            <person name="Wang J.Y."/>
            <person name="Lin Y.C."/>
            <person name="Xu Q."/>
            <person name="Chen L.J."/>
            <person name="Yoshida K."/>
            <person name="Fujiwara S."/>
            <person name="Wang Z.W."/>
            <person name="Zhang Y.Q."/>
            <person name="Mitsuda N."/>
            <person name="Wang M."/>
            <person name="Liu G.H."/>
            <person name="Pecoraro L."/>
            <person name="Huang H.X."/>
            <person name="Xiao X.J."/>
            <person name="Lin M."/>
            <person name="Wu X.Y."/>
            <person name="Wu W.L."/>
            <person name="Chen Y.Y."/>
            <person name="Chang S.B."/>
            <person name="Sakamoto S."/>
            <person name="Ohme-Takagi M."/>
            <person name="Yagi M."/>
            <person name="Zeng S.J."/>
            <person name="Shen C.Y."/>
            <person name="Yeh C.M."/>
            <person name="Luo Y.B."/>
            <person name="Tsai W.C."/>
            <person name="Van de Peer Y."/>
            <person name="Liu Z.J."/>
        </authorList>
    </citation>
    <scope>NUCLEOTIDE SEQUENCE [LARGE SCALE GENOMIC DNA]</scope>
    <source>
        <tissue evidence="1">The whole plant</tissue>
    </source>
</reference>
<evidence type="ECO:0000313" key="1">
    <source>
        <dbReference type="EMBL" id="PKU82700.1"/>
    </source>
</evidence>
<accession>A0A2I0X471</accession>
<name>A0A2I0X471_9ASPA</name>
<dbReference type="EMBL" id="KZ502164">
    <property type="protein sequence ID" value="PKU82700.1"/>
    <property type="molecule type" value="Genomic_DNA"/>
</dbReference>
<sequence>MVLSSRAVMVPSLLSARRSVRRFSIIKISGSTIVYSILTSFKQGVISFSKKKFLELYSVAVTGSLTRSCQASSCPVSMCSTYFFS</sequence>
<dbReference type="Proteomes" id="UP000233837">
    <property type="component" value="Unassembled WGS sequence"/>
</dbReference>
<protein>
    <submittedName>
        <fullName evidence="1">Uncharacterized protein</fullName>
    </submittedName>
</protein>
<gene>
    <name evidence="1" type="ORF">MA16_Dca020279</name>
</gene>